<evidence type="ECO:0000313" key="1">
    <source>
        <dbReference type="EMBL" id="EHO68079.1"/>
    </source>
</evidence>
<evidence type="ECO:0008006" key="3">
    <source>
        <dbReference type="Google" id="ProtNLM"/>
    </source>
</evidence>
<dbReference type="Proteomes" id="UP000016023">
    <property type="component" value="Unassembled WGS sequence"/>
</dbReference>
<dbReference type="EMBL" id="AGWK01000043">
    <property type="protein sequence ID" value="EHO68079.1"/>
    <property type="molecule type" value="Genomic_DNA"/>
</dbReference>
<evidence type="ECO:0000313" key="2">
    <source>
        <dbReference type="Proteomes" id="UP000016023"/>
    </source>
</evidence>
<dbReference type="STRING" id="883158.HMPREF9140_01651"/>
<dbReference type="AlphaFoldDB" id="H1Q413"/>
<dbReference type="InterPro" id="IPR021857">
    <property type="entry name" value="DUF3467"/>
</dbReference>
<dbReference type="Pfam" id="PF11950">
    <property type="entry name" value="DUF3467"/>
    <property type="match status" value="1"/>
</dbReference>
<dbReference type="RefSeq" id="WP_006953179.1">
    <property type="nucleotide sequence ID" value="NZ_JH594523.1"/>
</dbReference>
<comment type="caution">
    <text evidence="1">The sequence shown here is derived from an EMBL/GenBank/DDBJ whole genome shotgun (WGS) entry which is preliminary data.</text>
</comment>
<gene>
    <name evidence="1" type="ORF">HMPREF9140_01651</name>
</gene>
<protein>
    <recommendedName>
        <fullName evidence="3">DUF3467 domain-containing protein</fullName>
    </recommendedName>
</protein>
<name>H1Q413_9BACT</name>
<dbReference type="HOGENOM" id="CLU_153689_1_0_10"/>
<sequence>MNNEKNPHPQQLQIDLSPEIAKGVYSNFQIISHSNSEFVIDFASLLPGVPKAMVSSRVIISPEHAKSLLSTLNDNIVRYEAEFGKIEPPKDKKLSVAPFGIPKEQA</sequence>
<dbReference type="PATRIC" id="fig|883158.3.peg.1655"/>
<keyword evidence="2" id="KW-1185">Reference proteome</keyword>
<accession>H1Q413</accession>
<organism evidence="1 2">
    <name type="scientific">Prevotella micans F0438</name>
    <dbReference type="NCBI Taxonomy" id="883158"/>
    <lineage>
        <taxon>Bacteria</taxon>
        <taxon>Pseudomonadati</taxon>
        <taxon>Bacteroidota</taxon>
        <taxon>Bacteroidia</taxon>
        <taxon>Bacteroidales</taxon>
        <taxon>Prevotellaceae</taxon>
        <taxon>Prevotella</taxon>
    </lineage>
</organism>
<reference evidence="1 2" key="1">
    <citation type="submission" date="2011-12" db="EMBL/GenBank/DDBJ databases">
        <title>The Genome Sequence of Prevotella micans F0438.</title>
        <authorList>
            <consortium name="The Broad Institute Genome Sequencing Platform"/>
            <person name="Earl A."/>
            <person name="Ward D."/>
            <person name="Feldgarden M."/>
            <person name="Gevers D."/>
            <person name="Izard J."/>
            <person name="Baranova O.V."/>
            <person name="Blanton J.M."/>
            <person name="Wade W.G."/>
            <person name="Dewhirst F.E."/>
            <person name="Young S.K."/>
            <person name="Zeng Q."/>
            <person name="Gargeya S."/>
            <person name="Fitzgerald M."/>
            <person name="Haas B."/>
            <person name="Abouelleil A."/>
            <person name="Alvarado L."/>
            <person name="Arachchi H.M."/>
            <person name="Berlin A."/>
            <person name="Chapman S.B."/>
            <person name="Gearin G."/>
            <person name="Goldberg J."/>
            <person name="Griggs A."/>
            <person name="Gujja S."/>
            <person name="Hansen M."/>
            <person name="Heiman D."/>
            <person name="Howarth C."/>
            <person name="Larimer J."/>
            <person name="Lui A."/>
            <person name="MacDonald P.J.P."/>
            <person name="McCowen C."/>
            <person name="Montmayeur A."/>
            <person name="Murphy C."/>
            <person name="Neiman D."/>
            <person name="Pearson M."/>
            <person name="Priest M."/>
            <person name="Roberts A."/>
            <person name="Saif S."/>
            <person name="Shea T."/>
            <person name="Sisk P."/>
            <person name="Stolte C."/>
            <person name="Sykes S."/>
            <person name="Wortman J."/>
            <person name="Nusbaum C."/>
            <person name="Birren B."/>
        </authorList>
    </citation>
    <scope>NUCLEOTIDE SEQUENCE [LARGE SCALE GENOMIC DNA]</scope>
    <source>
        <strain evidence="1 2">F0438</strain>
    </source>
</reference>
<proteinExistence type="predicted"/>